<dbReference type="InterPro" id="IPR029164">
    <property type="entry name" value="PIG-Y"/>
</dbReference>
<organism evidence="2 3">
    <name type="scientific">Ananas comosus</name>
    <name type="common">Pineapple</name>
    <name type="synonym">Ananas ananas</name>
    <dbReference type="NCBI Taxonomy" id="4615"/>
    <lineage>
        <taxon>Eukaryota</taxon>
        <taxon>Viridiplantae</taxon>
        <taxon>Streptophyta</taxon>
        <taxon>Embryophyta</taxon>
        <taxon>Tracheophyta</taxon>
        <taxon>Spermatophyta</taxon>
        <taxon>Magnoliopsida</taxon>
        <taxon>Liliopsida</taxon>
        <taxon>Poales</taxon>
        <taxon>Bromeliaceae</taxon>
        <taxon>Bromelioideae</taxon>
        <taxon>Ananas</taxon>
    </lineage>
</organism>
<proteinExistence type="predicted"/>
<dbReference type="Proteomes" id="UP000092600">
    <property type="component" value="Unassembled WGS sequence"/>
</dbReference>
<keyword evidence="1" id="KW-0812">Transmembrane</keyword>
<gene>
    <name evidence="2" type="ORF">ACMD2_01613</name>
</gene>
<dbReference type="PANTHER" id="PTHR36485:SF1">
    <property type="entry name" value="TRANSMEMBRANE PROTEIN"/>
    <property type="match status" value="1"/>
</dbReference>
<evidence type="ECO:0000313" key="2">
    <source>
        <dbReference type="EMBL" id="OAY82025.1"/>
    </source>
</evidence>
<keyword evidence="1" id="KW-0472">Membrane</keyword>
<feature type="transmembrane region" description="Helical" evidence="1">
    <location>
        <begin position="21"/>
        <end position="43"/>
    </location>
</feature>
<dbReference type="PANTHER" id="PTHR36485">
    <property type="entry name" value="OS01G0939000 PROTEIN"/>
    <property type="match status" value="1"/>
</dbReference>
<comment type="caution">
    <text evidence="2">The sequence shown here is derived from an EMBL/GenBank/DDBJ whole genome shotgun (WGS) entry which is preliminary data.</text>
</comment>
<evidence type="ECO:0000313" key="3">
    <source>
        <dbReference type="Proteomes" id="UP000092600"/>
    </source>
</evidence>
<sequence>FYVCKISESQLSSAMGSKQNLITGSIFVAFGIVSFLVFFYAAIISKFLPPYQNPILAAIQNDRYYCLLVPLTIPVIVVAVYLHWLSMKLFKHA</sequence>
<protein>
    <recommendedName>
        <fullName evidence="4">Phosphatidylinositol N-acetylglucosaminyltransferase subunit Y</fullName>
    </recommendedName>
</protein>
<accession>A0A199VZC4</accession>
<feature type="non-terminal residue" evidence="2">
    <location>
        <position position="1"/>
    </location>
</feature>
<feature type="transmembrane region" description="Helical" evidence="1">
    <location>
        <begin position="64"/>
        <end position="84"/>
    </location>
</feature>
<dbReference type="AlphaFoldDB" id="A0A199VZC4"/>
<evidence type="ECO:0000256" key="1">
    <source>
        <dbReference type="SAM" id="Phobius"/>
    </source>
</evidence>
<dbReference type="Pfam" id="PF15159">
    <property type="entry name" value="PIG-Y"/>
    <property type="match status" value="1"/>
</dbReference>
<dbReference type="EMBL" id="LSRQ01000555">
    <property type="protein sequence ID" value="OAY82025.1"/>
    <property type="molecule type" value="Genomic_DNA"/>
</dbReference>
<evidence type="ECO:0008006" key="4">
    <source>
        <dbReference type="Google" id="ProtNLM"/>
    </source>
</evidence>
<dbReference type="STRING" id="4615.A0A199VZC4"/>
<keyword evidence="1" id="KW-1133">Transmembrane helix</keyword>
<name>A0A199VZC4_ANACO</name>
<reference evidence="2 3" key="1">
    <citation type="journal article" date="2016" name="DNA Res.">
        <title>The draft genome of MD-2 pineapple using hybrid error correction of long reads.</title>
        <authorList>
            <person name="Redwan R.M."/>
            <person name="Saidin A."/>
            <person name="Kumar S.V."/>
        </authorList>
    </citation>
    <scope>NUCLEOTIDE SEQUENCE [LARGE SCALE GENOMIC DNA]</scope>
    <source>
        <strain evidence="3">cv. MD2</strain>
        <tissue evidence="2">Leaf</tissue>
    </source>
</reference>